<evidence type="ECO:0000313" key="2">
    <source>
        <dbReference type="EMBL" id="QHO69554.1"/>
    </source>
</evidence>
<proteinExistence type="predicted"/>
<accession>A0A7L5AJI3</accession>
<reference evidence="2 3" key="1">
    <citation type="submission" date="2016-09" db="EMBL/GenBank/DDBJ databases">
        <title>Complete genome sequence of microbes from the polar regions.</title>
        <authorList>
            <person name="Liao L."/>
            <person name="Chen B."/>
        </authorList>
    </citation>
    <scope>NUCLEOTIDE SEQUENCE [LARGE SCALE GENOMIC DNA]</scope>
    <source>
        <strain evidence="2 3">ZS314</strain>
    </source>
</reference>
<dbReference type="AlphaFoldDB" id="A0A7L5AJI3"/>
<sequence length="326" mass="32887">MTALLAPTILAPTAAGAAPPQQEVEVELLASGLAGPSGGAIGPDGALYVVEGAVGQITRIDPGSGEATTYASGLPPAVIGIGGAIDIVFRGNTAYVLVAIVGSNVGGDQIDGIYRVDDADSFTVIADLGAWSAAHPPTTRFDLSEGVQFALETSRSGFLVTDGHHNRVLNVSRSGAVSELIQFENTVPTGLDVLGNTVYLAMAGAVPHAPEDGTVEVFGLNDLSPSTVASGYSLITDVELGRCNALYALSQGDSPGDVPAGSPALPESGELLVVNRDGTFSVVADGLNLPTSLHIAGDTAFVVSLSGDVLKISGLSGNCGQKVSRH</sequence>
<keyword evidence="3" id="KW-1185">Reference proteome</keyword>
<dbReference type="KEGG" id="mant:BHD05_07770"/>
<dbReference type="SUPFAM" id="SSF101898">
    <property type="entry name" value="NHL repeat"/>
    <property type="match status" value="1"/>
</dbReference>
<keyword evidence="1" id="KW-0732">Signal</keyword>
<feature type="signal peptide" evidence="1">
    <location>
        <begin position="1"/>
        <end position="17"/>
    </location>
</feature>
<dbReference type="EMBL" id="CP017146">
    <property type="protein sequence ID" value="QHO69554.1"/>
    <property type="molecule type" value="Genomic_DNA"/>
</dbReference>
<evidence type="ECO:0008006" key="4">
    <source>
        <dbReference type="Google" id="ProtNLM"/>
    </source>
</evidence>
<dbReference type="Gene3D" id="2.120.10.30">
    <property type="entry name" value="TolB, C-terminal domain"/>
    <property type="match status" value="1"/>
</dbReference>
<dbReference type="InterPro" id="IPR011042">
    <property type="entry name" value="6-blade_b-propeller_TolB-like"/>
</dbReference>
<protein>
    <recommendedName>
        <fullName evidence="4">ScyD/ScyE family protein</fullName>
    </recommendedName>
</protein>
<evidence type="ECO:0000313" key="3">
    <source>
        <dbReference type="Proteomes" id="UP000464507"/>
    </source>
</evidence>
<dbReference type="Proteomes" id="UP000464507">
    <property type="component" value="Chromosome"/>
</dbReference>
<name>A0A7L5AJI3_9MICO</name>
<feature type="chain" id="PRO_5029605444" description="ScyD/ScyE family protein" evidence="1">
    <location>
        <begin position="18"/>
        <end position="326"/>
    </location>
</feature>
<organism evidence="2 3">
    <name type="scientific">Marisediminicola antarctica</name>
    <dbReference type="NCBI Taxonomy" id="674079"/>
    <lineage>
        <taxon>Bacteria</taxon>
        <taxon>Bacillati</taxon>
        <taxon>Actinomycetota</taxon>
        <taxon>Actinomycetes</taxon>
        <taxon>Micrococcales</taxon>
        <taxon>Microbacteriaceae</taxon>
        <taxon>Marisediminicola</taxon>
    </lineage>
</organism>
<dbReference type="NCBIfam" id="NF033206">
    <property type="entry name" value="ScyE_fam"/>
    <property type="match status" value="1"/>
</dbReference>
<evidence type="ECO:0000256" key="1">
    <source>
        <dbReference type="SAM" id="SignalP"/>
    </source>
</evidence>
<dbReference type="InterPro" id="IPR048031">
    <property type="entry name" value="ScyD/ScyE-like"/>
</dbReference>
<gene>
    <name evidence="2" type="ORF">BHD05_07770</name>
</gene>